<dbReference type="SUPFAM" id="SSF55874">
    <property type="entry name" value="ATPase domain of HSP90 chaperone/DNA topoisomerase II/histidine kinase"/>
    <property type="match status" value="1"/>
</dbReference>
<evidence type="ECO:0000256" key="9">
    <source>
        <dbReference type="SAM" id="Coils"/>
    </source>
</evidence>
<keyword evidence="4" id="KW-0808">Transferase</keyword>
<keyword evidence="10" id="KW-1133">Transmembrane helix</keyword>
<name>A0A511JAT9_9CELL</name>
<proteinExistence type="predicted"/>
<dbReference type="InterPro" id="IPR011712">
    <property type="entry name" value="Sig_transdc_His_kin_sub3_dim/P"/>
</dbReference>
<evidence type="ECO:0000313" key="12">
    <source>
        <dbReference type="EMBL" id="GEL94823.1"/>
    </source>
</evidence>
<dbReference type="InterPro" id="IPR036890">
    <property type="entry name" value="HATPase_C_sf"/>
</dbReference>
<evidence type="ECO:0000259" key="11">
    <source>
        <dbReference type="Pfam" id="PF07730"/>
    </source>
</evidence>
<dbReference type="PANTHER" id="PTHR24421:SF10">
    <property type="entry name" value="NITRATE_NITRITE SENSOR PROTEIN NARQ"/>
    <property type="match status" value="1"/>
</dbReference>
<feature type="transmembrane region" description="Helical" evidence="10">
    <location>
        <begin position="52"/>
        <end position="79"/>
    </location>
</feature>
<dbReference type="InterPro" id="IPR050482">
    <property type="entry name" value="Sensor_HK_TwoCompSys"/>
</dbReference>
<evidence type="ECO:0000256" key="6">
    <source>
        <dbReference type="ARBA" id="ARBA00022777"/>
    </source>
</evidence>
<keyword evidence="13" id="KW-1185">Reference proteome</keyword>
<evidence type="ECO:0000313" key="13">
    <source>
        <dbReference type="Proteomes" id="UP000321720"/>
    </source>
</evidence>
<dbReference type="RefSeq" id="WP_146842487.1">
    <property type="nucleotide sequence ID" value="NZ_BJWG01000005.1"/>
</dbReference>
<dbReference type="Pfam" id="PF07730">
    <property type="entry name" value="HisKA_3"/>
    <property type="match status" value="1"/>
</dbReference>
<evidence type="ECO:0000256" key="2">
    <source>
        <dbReference type="ARBA" id="ARBA00012438"/>
    </source>
</evidence>
<evidence type="ECO:0000256" key="10">
    <source>
        <dbReference type="SAM" id="Phobius"/>
    </source>
</evidence>
<dbReference type="AlphaFoldDB" id="A0A511JAT9"/>
<feature type="transmembrane region" description="Helical" evidence="10">
    <location>
        <begin position="127"/>
        <end position="150"/>
    </location>
</feature>
<sequence>MSAVAFSGLVAVAFDSLGRGDGAWAALVGVIAFAVVGANATAMVWRARFPVVICAATAAAAVVVPVDALAPLIALSWVIATRRARTAVLCGLATAAAVGVSLARDAAREGEAVVFAVTSSTTDERSYLLPAGYVALGVTFLVVAVAAGMVRRTLTYERSVAQVASRRADELRTQADELRTELSRQDERELIAREMHDTVAHHLSLVSLHASALEVTAPDPEVGEAARSMRSSARRALDEMRALIASLRTQGETFDGPVPTLADLARLLDEARTAGLDVAPTFFVSDAVQAPPALTRAVYRIVQEALTNVIKHAPGARADVSLTAAPGAGVDLVVRNRLRAAPADATGARAGLAGMRERAEALGGRFDAGIEREDFVVRVHLPWERPSA</sequence>
<evidence type="ECO:0000256" key="4">
    <source>
        <dbReference type="ARBA" id="ARBA00022679"/>
    </source>
</evidence>
<evidence type="ECO:0000256" key="8">
    <source>
        <dbReference type="ARBA" id="ARBA00023012"/>
    </source>
</evidence>
<comment type="caution">
    <text evidence="12">The sequence shown here is derived from an EMBL/GenBank/DDBJ whole genome shotgun (WGS) entry which is preliminary data.</text>
</comment>
<evidence type="ECO:0000256" key="3">
    <source>
        <dbReference type="ARBA" id="ARBA00022553"/>
    </source>
</evidence>
<comment type="catalytic activity">
    <reaction evidence="1">
        <text>ATP + protein L-histidine = ADP + protein N-phospho-L-histidine.</text>
        <dbReference type="EC" id="2.7.13.3"/>
    </reaction>
</comment>
<dbReference type="OrthoDB" id="227596at2"/>
<reference evidence="12 13" key="1">
    <citation type="submission" date="2019-07" db="EMBL/GenBank/DDBJ databases">
        <title>Whole genome shotgun sequence of Cellulomonas composti NBRC 100758.</title>
        <authorList>
            <person name="Hosoyama A."/>
            <person name="Uohara A."/>
            <person name="Ohji S."/>
            <person name="Ichikawa N."/>
        </authorList>
    </citation>
    <scope>NUCLEOTIDE SEQUENCE [LARGE SCALE GENOMIC DNA]</scope>
    <source>
        <strain evidence="12 13">NBRC 100758</strain>
    </source>
</reference>
<evidence type="ECO:0000256" key="5">
    <source>
        <dbReference type="ARBA" id="ARBA00022741"/>
    </source>
</evidence>
<feature type="domain" description="Signal transduction histidine kinase subgroup 3 dimerisation and phosphoacceptor" evidence="11">
    <location>
        <begin position="187"/>
        <end position="250"/>
    </location>
</feature>
<dbReference type="EC" id="2.7.13.3" evidence="2"/>
<protein>
    <recommendedName>
        <fullName evidence="2">histidine kinase</fullName>
        <ecNumber evidence="2">2.7.13.3</ecNumber>
    </recommendedName>
</protein>
<dbReference type="PANTHER" id="PTHR24421">
    <property type="entry name" value="NITRATE/NITRITE SENSOR PROTEIN NARX-RELATED"/>
    <property type="match status" value="1"/>
</dbReference>
<evidence type="ECO:0000256" key="7">
    <source>
        <dbReference type="ARBA" id="ARBA00022840"/>
    </source>
</evidence>
<dbReference type="EMBL" id="BJWG01000005">
    <property type="protein sequence ID" value="GEL94823.1"/>
    <property type="molecule type" value="Genomic_DNA"/>
</dbReference>
<keyword evidence="10" id="KW-0812">Transmembrane</keyword>
<evidence type="ECO:0000256" key="1">
    <source>
        <dbReference type="ARBA" id="ARBA00000085"/>
    </source>
</evidence>
<feature type="transmembrane region" description="Helical" evidence="10">
    <location>
        <begin position="23"/>
        <end position="45"/>
    </location>
</feature>
<keyword evidence="7" id="KW-0067">ATP-binding</keyword>
<keyword evidence="8" id="KW-0902">Two-component regulatory system</keyword>
<keyword evidence="5" id="KW-0547">Nucleotide-binding</keyword>
<gene>
    <name evidence="12" type="ORF">CCO02nite_14810</name>
</gene>
<keyword evidence="10" id="KW-0472">Membrane</keyword>
<dbReference type="CDD" id="cd16917">
    <property type="entry name" value="HATPase_UhpB-NarQ-NarX-like"/>
    <property type="match status" value="1"/>
</dbReference>
<dbReference type="GO" id="GO:0000155">
    <property type="term" value="F:phosphorelay sensor kinase activity"/>
    <property type="evidence" value="ECO:0007669"/>
    <property type="project" value="InterPro"/>
</dbReference>
<keyword evidence="6 12" id="KW-0418">Kinase</keyword>
<accession>A0A511JAT9</accession>
<dbReference type="GO" id="GO:0046983">
    <property type="term" value="F:protein dimerization activity"/>
    <property type="evidence" value="ECO:0007669"/>
    <property type="project" value="InterPro"/>
</dbReference>
<keyword evidence="3" id="KW-0597">Phosphoprotein</keyword>
<dbReference type="GO" id="GO:0005524">
    <property type="term" value="F:ATP binding"/>
    <property type="evidence" value="ECO:0007669"/>
    <property type="project" value="UniProtKB-KW"/>
</dbReference>
<dbReference type="GO" id="GO:0016020">
    <property type="term" value="C:membrane"/>
    <property type="evidence" value="ECO:0007669"/>
    <property type="project" value="InterPro"/>
</dbReference>
<feature type="coiled-coil region" evidence="9">
    <location>
        <begin position="161"/>
        <end position="188"/>
    </location>
</feature>
<dbReference type="Proteomes" id="UP000321720">
    <property type="component" value="Unassembled WGS sequence"/>
</dbReference>
<organism evidence="12 13">
    <name type="scientific">Cellulomonas composti</name>
    <dbReference type="NCBI Taxonomy" id="266130"/>
    <lineage>
        <taxon>Bacteria</taxon>
        <taxon>Bacillati</taxon>
        <taxon>Actinomycetota</taxon>
        <taxon>Actinomycetes</taxon>
        <taxon>Micrococcales</taxon>
        <taxon>Cellulomonadaceae</taxon>
        <taxon>Cellulomonas</taxon>
    </lineage>
</organism>
<dbReference type="Gene3D" id="3.30.565.10">
    <property type="entry name" value="Histidine kinase-like ATPase, C-terminal domain"/>
    <property type="match status" value="1"/>
</dbReference>
<keyword evidence="9" id="KW-0175">Coiled coil</keyword>
<dbReference type="Gene3D" id="1.20.5.1930">
    <property type="match status" value="1"/>
</dbReference>